<evidence type="ECO:0000313" key="2">
    <source>
        <dbReference type="Proteomes" id="UP000053660"/>
    </source>
</evidence>
<dbReference type="EMBL" id="KN613430">
    <property type="protein sequence ID" value="KHJ74740.1"/>
    <property type="molecule type" value="Genomic_DNA"/>
</dbReference>
<evidence type="ECO:0000313" key="1">
    <source>
        <dbReference type="EMBL" id="KHJ74740.1"/>
    </source>
</evidence>
<dbReference type="AlphaFoldDB" id="A0A0B1RUM4"/>
<name>A0A0B1RUM4_OESDE</name>
<reference evidence="1 2" key="1">
    <citation type="submission" date="2014-03" db="EMBL/GenBank/DDBJ databases">
        <title>Draft genome of the hookworm Oesophagostomum dentatum.</title>
        <authorList>
            <person name="Mitreva M."/>
        </authorList>
    </citation>
    <scope>NUCLEOTIDE SEQUENCE [LARGE SCALE GENOMIC DNA]</scope>
    <source>
        <strain evidence="1 2">OD-Hann</strain>
    </source>
</reference>
<organism evidence="1 2">
    <name type="scientific">Oesophagostomum dentatum</name>
    <name type="common">Nodular worm</name>
    <dbReference type="NCBI Taxonomy" id="61180"/>
    <lineage>
        <taxon>Eukaryota</taxon>
        <taxon>Metazoa</taxon>
        <taxon>Ecdysozoa</taxon>
        <taxon>Nematoda</taxon>
        <taxon>Chromadorea</taxon>
        <taxon>Rhabditida</taxon>
        <taxon>Rhabditina</taxon>
        <taxon>Rhabditomorpha</taxon>
        <taxon>Strongyloidea</taxon>
        <taxon>Strongylidae</taxon>
        <taxon>Oesophagostomum</taxon>
    </lineage>
</organism>
<gene>
    <name evidence="1" type="ORF">OESDEN_25644</name>
</gene>
<protein>
    <submittedName>
        <fullName evidence="1">Uncharacterized protein</fullName>
    </submittedName>
</protein>
<dbReference type="Proteomes" id="UP000053660">
    <property type="component" value="Unassembled WGS sequence"/>
</dbReference>
<dbReference type="OrthoDB" id="5836468at2759"/>
<accession>A0A0B1RUM4</accession>
<keyword evidence="2" id="KW-1185">Reference proteome</keyword>
<proteinExistence type="predicted"/>
<sequence length="114" mass="12467">MLTQSTLPRRAPSLATFQQCSVLRRISSTCPTDGYVFCDAAPDTNPTTMQIEFFNTSSVVVRTIQQAGTTLTARIFCYNGVWVVRTASSANTNVTIATVCFEGFLSSKQLTKLN</sequence>